<dbReference type="PANTHER" id="PTHR22684">
    <property type="entry name" value="NULP1-RELATED"/>
    <property type="match status" value="1"/>
</dbReference>
<feature type="compositionally biased region" description="Acidic residues" evidence="1">
    <location>
        <begin position="626"/>
        <end position="638"/>
    </location>
</feature>
<dbReference type="InterPro" id="IPR006994">
    <property type="entry name" value="TCF25/Rqc1"/>
</dbReference>
<evidence type="ECO:0000313" key="3">
    <source>
        <dbReference type="WBParaSite" id="PTRK_0001553800.1"/>
    </source>
</evidence>
<keyword evidence="2" id="KW-1185">Reference proteome</keyword>
<organism evidence="2 3">
    <name type="scientific">Parastrongyloides trichosuri</name>
    <name type="common">Possum-specific nematode worm</name>
    <dbReference type="NCBI Taxonomy" id="131310"/>
    <lineage>
        <taxon>Eukaryota</taxon>
        <taxon>Metazoa</taxon>
        <taxon>Ecdysozoa</taxon>
        <taxon>Nematoda</taxon>
        <taxon>Chromadorea</taxon>
        <taxon>Rhabditida</taxon>
        <taxon>Tylenchina</taxon>
        <taxon>Panagrolaimomorpha</taxon>
        <taxon>Strongyloidoidea</taxon>
        <taxon>Strongyloididae</taxon>
        <taxon>Parastrongyloides</taxon>
    </lineage>
</organism>
<evidence type="ECO:0000256" key="1">
    <source>
        <dbReference type="SAM" id="MobiDB-lite"/>
    </source>
</evidence>
<proteinExistence type="predicted"/>
<evidence type="ECO:0000313" key="2">
    <source>
        <dbReference type="Proteomes" id="UP000038045"/>
    </source>
</evidence>
<feature type="region of interest" description="Disordered" evidence="1">
    <location>
        <begin position="626"/>
        <end position="650"/>
    </location>
</feature>
<dbReference type="AlphaFoldDB" id="A0A0N5A1N9"/>
<dbReference type="Proteomes" id="UP000038045">
    <property type="component" value="Unplaced"/>
</dbReference>
<dbReference type="STRING" id="131310.A0A0N5A1N9"/>
<accession>A0A0N5A1N9</accession>
<reference evidence="3" key="1">
    <citation type="submission" date="2017-02" db="UniProtKB">
        <authorList>
            <consortium name="WormBaseParasite"/>
        </authorList>
    </citation>
    <scope>IDENTIFICATION</scope>
</reference>
<dbReference type="GO" id="GO:1990112">
    <property type="term" value="C:RQC complex"/>
    <property type="evidence" value="ECO:0007669"/>
    <property type="project" value="TreeGrafter"/>
</dbReference>
<name>A0A0N5A1N9_PARTI</name>
<dbReference type="Pfam" id="PF04910">
    <property type="entry name" value="Tcf25"/>
    <property type="match status" value="1"/>
</dbReference>
<dbReference type="WBParaSite" id="PTRK_0001553800.1">
    <property type="protein sequence ID" value="PTRK_0001553800.1"/>
    <property type="gene ID" value="PTRK_0001553800"/>
</dbReference>
<dbReference type="PANTHER" id="PTHR22684:SF0">
    <property type="entry name" value="RIBOSOME QUALITY CONTROL COMPLEX SUBUNIT TCF25"/>
    <property type="match status" value="1"/>
</dbReference>
<sequence>MSKKVIFKNYKIENNSESECSEEEDLKVPIKVNKQKNIKEDVAKIESEEIAKIREKLVKQEIEENEVKVSNTESIDKNKVTKKPIFERIDLWRYVNKTFDPDIEYKRILGNAFSSLFSRDTRHTDTTRNRRNMAKHYSGKIFNRPIPQTKFEEELNMVFVEDKFNVKLFKFVPNREYLKTQLNFNKAVRRYDIEYIIETIYRFPFHLSSVAVGAHALMMQDRSQDAKQMLERAIWYVEHRSIREFDIFSINHRLPYIYEPNRPVFIILSMYMKYCIDKKCYDTAMQFAKIIFSKDIEDDPLSTIIILDVLALKSNNLSWLFTFFDEFNTTIQLEWLPNYLYSMAIAHNLAYLQNDEELHKRKADEFIERAFVRFPFVVTLFMDKMSLFDVAGIENCSFANLINLEKQPKGYQYLNKVYLHHALSILKKPENMKFIQEKAQHYFPLISADVNGKYNMKEIDKRRNELFVGVPKSLKRHMAIFGLENVSDINLADPFPPKETKDDVISLQKEIPIRDGNNLTVNDENINDEERQMRNEANILTRTLPDGIPELNLRDRFDRILERIERLIRGDGEVYGDDYILNERIRLDPELTQEILDMLGDVGIEIREENQNNDNIGSNDEGEVIVDVEEENNEEEDGNNTNEETNNGNN</sequence>
<feature type="compositionally biased region" description="Low complexity" evidence="1">
    <location>
        <begin position="639"/>
        <end position="650"/>
    </location>
</feature>
<protein>
    <submittedName>
        <fullName evidence="3">Transcription factor 25</fullName>
    </submittedName>
</protein>